<evidence type="ECO:0000256" key="1">
    <source>
        <dbReference type="SAM" id="SignalP"/>
    </source>
</evidence>
<evidence type="ECO:0000313" key="3">
    <source>
        <dbReference type="EMBL" id="KZN42566.1"/>
    </source>
</evidence>
<sequence>MRCIILFLVGFFSLPCFAALSHISKSELELMYSLYQAQDRDISKKELKSRLLENQFLISQAQTRSLPLLNRHSNVGFSNEFHVRRYLLAMLKHKLPTLGKLPIKNVTLGWNSKKLSSMLGPYPDSGKYSDEQMQRWSQVELVKSPKLTLSDVINDQSMQGRFALHNGDTKQLQLAIDEFVRFHAITQHANKALSKSKLSLKRLKLLALGELLRPPMQAYLGIKDELHGERSDYVEAIKDTLSTKEITQFYSMNKKDFKYLDSLLAAALTFTEQQQAQDIFAKAKQTSITSTMEKSDLYNQFSGPTKVQKMVRITRQHTQNWLAQFAFSNQIGHISRPIRMPNGQWALVYTEKPTFKFHPLNSETVRYRASLSLTRKKAISAYERLFADWQKTHGINL</sequence>
<dbReference type="EMBL" id="AUYB01000082">
    <property type="protein sequence ID" value="KZN42566.1"/>
    <property type="molecule type" value="Genomic_DNA"/>
</dbReference>
<dbReference type="InterPro" id="IPR000297">
    <property type="entry name" value="PPIase_PpiC"/>
</dbReference>
<comment type="caution">
    <text evidence="3">The sequence shown here is derived from an EMBL/GenBank/DDBJ whole genome shotgun (WGS) entry which is preliminary data.</text>
</comment>
<proteinExistence type="predicted"/>
<protein>
    <recommendedName>
        <fullName evidence="2">PpiC domain-containing protein</fullName>
    </recommendedName>
</protein>
<feature type="chain" id="PRO_5007831571" description="PpiC domain-containing protein" evidence="1">
    <location>
        <begin position="19"/>
        <end position="397"/>
    </location>
</feature>
<dbReference type="Proteomes" id="UP000076643">
    <property type="component" value="Unassembled WGS sequence"/>
</dbReference>
<dbReference type="AlphaFoldDB" id="A0A162B0S8"/>
<dbReference type="RefSeq" id="WP_063355423.1">
    <property type="nucleotide sequence ID" value="NZ_AQHB01000014.1"/>
</dbReference>
<accession>A0A162B0S8</accession>
<keyword evidence="1" id="KW-0732">Signal</keyword>
<organism evidence="3 4">
    <name type="scientific">Pseudoalteromonas luteoviolacea DSM 6061</name>
    <dbReference type="NCBI Taxonomy" id="1365250"/>
    <lineage>
        <taxon>Bacteria</taxon>
        <taxon>Pseudomonadati</taxon>
        <taxon>Pseudomonadota</taxon>
        <taxon>Gammaproteobacteria</taxon>
        <taxon>Alteromonadales</taxon>
        <taxon>Pseudoalteromonadaceae</taxon>
        <taxon>Pseudoalteromonas</taxon>
    </lineage>
</organism>
<name>A0A162B0S8_9GAMM</name>
<keyword evidence="4" id="KW-1185">Reference proteome</keyword>
<reference evidence="3 4" key="1">
    <citation type="submission" date="2013-07" db="EMBL/GenBank/DDBJ databases">
        <title>Comparative Genomic and Metabolomic Analysis of Twelve Strains of Pseudoalteromonas luteoviolacea.</title>
        <authorList>
            <person name="Vynne N.G."/>
            <person name="Mansson M."/>
            <person name="Gram L."/>
        </authorList>
    </citation>
    <scope>NUCLEOTIDE SEQUENCE [LARGE SCALE GENOMIC DNA]</scope>
    <source>
        <strain evidence="3 4">DSM 6061</strain>
    </source>
</reference>
<feature type="domain" description="PpiC" evidence="2">
    <location>
        <begin position="244"/>
        <end position="349"/>
    </location>
</feature>
<evidence type="ECO:0000313" key="4">
    <source>
        <dbReference type="Proteomes" id="UP000076643"/>
    </source>
</evidence>
<evidence type="ECO:0000259" key="2">
    <source>
        <dbReference type="Pfam" id="PF13145"/>
    </source>
</evidence>
<dbReference type="PATRIC" id="fig|1365250.3.peg.986"/>
<dbReference type="GO" id="GO:0003755">
    <property type="term" value="F:peptidyl-prolyl cis-trans isomerase activity"/>
    <property type="evidence" value="ECO:0007669"/>
    <property type="project" value="InterPro"/>
</dbReference>
<gene>
    <name evidence="3" type="ORF">N475_09560</name>
</gene>
<feature type="signal peptide" evidence="1">
    <location>
        <begin position="1"/>
        <end position="18"/>
    </location>
</feature>
<dbReference type="Pfam" id="PF13145">
    <property type="entry name" value="Rotamase_2"/>
    <property type="match status" value="1"/>
</dbReference>